<dbReference type="InterPro" id="IPR013325">
    <property type="entry name" value="RNA_pol_sigma_r2"/>
</dbReference>
<dbReference type="InterPro" id="IPR036388">
    <property type="entry name" value="WH-like_DNA-bd_sf"/>
</dbReference>
<evidence type="ECO:0000256" key="3">
    <source>
        <dbReference type="ARBA" id="ARBA00023082"/>
    </source>
</evidence>
<gene>
    <name evidence="8" type="ORF">FB382_000419</name>
</gene>
<dbReference type="Pfam" id="PF08281">
    <property type="entry name" value="Sigma70_r4_2"/>
    <property type="match status" value="1"/>
</dbReference>
<evidence type="ECO:0000313" key="9">
    <source>
        <dbReference type="Proteomes" id="UP000580910"/>
    </source>
</evidence>
<name>A0A7W3IWY0_9ACTN</name>
<keyword evidence="3" id="KW-0731">Sigma factor</keyword>
<keyword evidence="5" id="KW-0804">Transcription</keyword>
<organism evidence="8 9">
    <name type="scientific">Nocardioides ginsengisegetis</name>
    <dbReference type="NCBI Taxonomy" id="661491"/>
    <lineage>
        <taxon>Bacteria</taxon>
        <taxon>Bacillati</taxon>
        <taxon>Actinomycetota</taxon>
        <taxon>Actinomycetes</taxon>
        <taxon>Propionibacteriales</taxon>
        <taxon>Nocardioidaceae</taxon>
        <taxon>Nocardioides</taxon>
    </lineage>
</organism>
<evidence type="ECO:0000259" key="6">
    <source>
        <dbReference type="Pfam" id="PF04542"/>
    </source>
</evidence>
<keyword evidence="4" id="KW-0238">DNA-binding</keyword>
<evidence type="ECO:0000256" key="2">
    <source>
        <dbReference type="ARBA" id="ARBA00023015"/>
    </source>
</evidence>
<protein>
    <submittedName>
        <fullName evidence="8">RNA polymerase sigma-70 factor (Sigma-E family)</fullName>
    </submittedName>
</protein>
<dbReference type="PANTHER" id="PTHR43133:SF50">
    <property type="entry name" value="ECF RNA POLYMERASE SIGMA FACTOR SIGM"/>
    <property type="match status" value="1"/>
</dbReference>
<dbReference type="AlphaFoldDB" id="A0A7W3IWY0"/>
<accession>A0A7W3IWY0</accession>
<dbReference type="NCBIfam" id="TIGR02983">
    <property type="entry name" value="SigE-fam_strep"/>
    <property type="match status" value="1"/>
</dbReference>
<evidence type="ECO:0000313" key="8">
    <source>
        <dbReference type="EMBL" id="MBA8802128.1"/>
    </source>
</evidence>
<dbReference type="GO" id="GO:0006352">
    <property type="term" value="P:DNA-templated transcription initiation"/>
    <property type="evidence" value="ECO:0007669"/>
    <property type="project" value="InterPro"/>
</dbReference>
<comment type="similarity">
    <text evidence="1">Belongs to the sigma-70 factor family. ECF subfamily.</text>
</comment>
<evidence type="ECO:0000256" key="5">
    <source>
        <dbReference type="ARBA" id="ARBA00023163"/>
    </source>
</evidence>
<dbReference type="RefSeq" id="WP_182536370.1">
    <property type="nucleotide sequence ID" value="NZ_JACGXA010000001.1"/>
</dbReference>
<dbReference type="SUPFAM" id="SSF88946">
    <property type="entry name" value="Sigma2 domain of RNA polymerase sigma factors"/>
    <property type="match status" value="1"/>
</dbReference>
<evidence type="ECO:0000256" key="1">
    <source>
        <dbReference type="ARBA" id="ARBA00010641"/>
    </source>
</evidence>
<evidence type="ECO:0000259" key="7">
    <source>
        <dbReference type="Pfam" id="PF08281"/>
    </source>
</evidence>
<dbReference type="EMBL" id="JACGXA010000001">
    <property type="protein sequence ID" value="MBA8802128.1"/>
    <property type="molecule type" value="Genomic_DNA"/>
</dbReference>
<dbReference type="Gene3D" id="1.10.1740.10">
    <property type="match status" value="1"/>
</dbReference>
<proteinExistence type="inferred from homology"/>
<dbReference type="Pfam" id="PF04542">
    <property type="entry name" value="Sigma70_r2"/>
    <property type="match status" value="1"/>
</dbReference>
<dbReference type="SUPFAM" id="SSF88659">
    <property type="entry name" value="Sigma3 and sigma4 domains of RNA polymerase sigma factors"/>
    <property type="match status" value="1"/>
</dbReference>
<dbReference type="NCBIfam" id="TIGR02937">
    <property type="entry name" value="sigma70-ECF"/>
    <property type="match status" value="1"/>
</dbReference>
<dbReference type="PANTHER" id="PTHR43133">
    <property type="entry name" value="RNA POLYMERASE ECF-TYPE SIGMA FACTO"/>
    <property type="match status" value="1"/>
</dbReference>
<keyword evidence="9" id="KW-1185">Reference proteome</keyword>
<dbReference type="GO" id="GO:0016987">
    <property type="term" value="F:sigma factor activity"/>
    <property type="evidence" value="ECO:0007669"/>
    <property type="project" value="UniProtKB-KW"/>
</dbReference>
<evidence type="ECO:0000256" key="4">
    <source>
        <dbReference type="ARBA" id="ARBA00023125"/>
    </source>
</evidence>
<dbReference type="InterPro" id="IPR013249">
    <property type="entry name" value="RNA_pol_sigma70_r4_t2"/>
</dbReference>
<dbReference type="InterPro" id="IPR013324">
    <property type="entry name" value="RNA_pol_sigma_r3/r4-like"/>
</dbReference>
<keyword evidence="2" id="KW-0805">Transcription regulation</keyword>
<dbReference type="InterPro" id="IPR007627">
    <property type="entry name" value="RNA_pol_sigma70_r2"/>
</dbReference>
<dbReference type="Proteomes" id="UP000580910">
    <property type="component" value="Unassembled WGS sequence"/>
</dbReference>
<reference evidence="8 9" key="1">
    <citation type="submission" date="2020-07" db="EMBL/GenBank/DDBJ databases">
        <title>Sequencing the genomes of 1000 actinobacteria strains.</title>
        <authorList>
            <person name="Klenk H.-P."/>
        </authorList>
    </citation>
    <scope>NUCLEOTIDE SEQUENCE [LARGE SCALE GENOMIC DNA]</scope>
    <source>
        <strain evidence="8 9">DSM 21349</strain>
    </source>
</reference>
<dbReference type="GO" id="GO:0003677">
    <property type="term" value="F:DNA binding"/>
    <property type="evidence" value="ECO:0007669"/>
    <property type="project" value="UniProtKB-KW"/>
</dbReference>
<feature type="domain" description="RNA polymerase sigma-70 region 2" evidence="6">
    <location>
        <begin position="15"/>
        <end position="77"/>
    </location>
</feature>
<feature type="domain" description="RNA polymerase sigma factor 70 region 4 type 2" evidence="7">
    <location>
        <begin position="102"/>
        <end position="153"/>
    </location>
</feature>
<dbReference type="InterPro" id="IPR014325">
    <property type="entry name" value="RNA_pol_sigma-E_actinobac"/>
</dbReference>
<comment type="caution">
    <text evidence="8">The sequence shown here is derived from an EMBL/GenBank/DDBJ whole genome shotgun (WGS) entry which is preliminary data.</text>
</comment>
<dbReference type="InterPro" id="IPR039425">
    <property type="entry name" value="RNA_pol_sigma-70-like"/>
</dbReference>
<dbReference type="CDD" id="cd06171">
    <property type="entry name" value="Sigma70_r4"/>
    <property type="match status" value="1"/>
</dbReference>
<sequence length="171" mass="19307">MAARSDFEEWLVAREPSLQRLALLLTGDPHSAQDLVQTSLAKLYLAWDRLEDREHLDGYARRVLVNEHRSAWRRPWRRREVVTAEVPDVPASSRSGPDVHAEVWAFVATLPPRQRAVLVLRYYEELTEAETADVLGISVGTVKSQASRALAALRSRLADHPEIAHPGQEES</sequence>
<dbReference type="Gene3D" id="1.10.10.10">
    <property type="entry name" value="Winged helix-like DNA-binding domain superfamily/Winged helix DNA-binding domain"/>
    <property type="match status" value="1"/>
</dbReference>
<dbReference type="InterPro" id="IPR014284">
    <property type="entry name" value="RNA_pol_sigma-70_dom"/>
</dbReference>